<protein>
    <recommendedName>
        <fullName evidence="3">5-aminolevulic acid synthase</fullName>
    </recommendedName>
</protein>
<evidence type="ECO:0000313" key="2">
    <source>
        <dbReference type="Proteomes" id="UP001337723"/>
    </source>
</evidence>
<evidence type="ECO:0000313" key="1">
    <source>
        <dbReference type="EMBL" id="BDW85273.1"/>
    </source>
</evidence>
<organism evidence="1 2">
    <name type="scientific">Roseicyclus marinus</name>
    <dbReference type="NCBI Taxonomy" id="2161673"/>
    <lineage>
        <taxon>Bacteria</taxon>
        <taxon>Pseudomonadati</taxon>
        <taxon>Pseudomonadota</taxon>
        <taxon>Alphaproteobacteria</taxon>
        <taxon>Rhodobacterales</taxon>
        <taxon>Roseobacteraceae</taxon>
        <taxon>Roseicyclus</taxon>
    </lineage>
</organism>
<dbReference type="EMBL" id="AP027266">
    <property type="protein sequence ID" value="BDW85273.1"/>
    <property type="molecule type" value="Genomic_DNA"/>
</dbReference>
<proteinExistence type="predicted"/>
<reference evidence="1 2" key="1">
    <citation type="submission" date="2023-01" db="EMBL/GenBank/DDBJ databases">
        <title>Complete genome sequence of Roseicyclus marinus strain Dej080120_10.</title>
        <authorList>
            <person name="Ueki S."/>
            <person name="Maruyama F."/>
        </authorList>
    </citation>
    <scope>NUCLEOTIDE SEQUENCE [LARGE SCALE GENOMIC DNA]</scope>
    <source>
        <strain evidence="1 2">Dej080120_10</strain>
    </source>
</reference>
<dbReference type="AlphaFoldDB" id="A0AA48KJX3"/>
<accession>A0AA48KJX3</accession>
<keyword evidence="2" id="KW-1185">Reference proteome</keyword>
<dbReference type="KEGG" id="rmai:MACH21_14500"/>
<sequence length="173" mass="18229">MLGLCGAGMAQDLPNLREARGLVYEDAGIAWEVFPVEGLSDADIATLEQINLIQPQPHYAAMAVHPASGLASERTSLAANYHDEDNARAAAMAACGEDCAVVMVIRPAGWEPGRPLQLSAQAVEVLTGDYRRLPRRSRAMAISPATGQWGIGESREAAIAACGAEDCRAVVEG</sequence>
<name>A0AA48KJX3_9RHOB</name>
<dbReference type="Proteomes" id="UP001337723">
    <property type="component" value="Chromosome"/>
</dbReference>
<evidence type="ECO:0008006" key="3">
    <source>
        <dbReference type="Google" id="ProtNLM"/>
    </source>
</evidence>
<gene>
    <name evidence="1" type="ORF">MACH21_14500</name>
</gene>